<dbReference type="Proteomes" id="UP000070260">
    <property type="component" value="Plasmid pJFP838A"/>
</dbReference>
<evidence type="ECO:0000313" key="2">
    <source>
        <dbReference type="EMBL" id="AMN30951.1"/>
    </source>
</evidence>
<dbReference type="PATRIC" id="fig|1502.177.peg.3241"/>
<protein>
    <submittedName>
        <fullName evidence="2">Uncharacterized protein</fullName>
    </submittedName>
</protein>
<dbReference type="OrthoDB" id="2991296at2"/>
<dbReference type="EMBL" id="CP013615">
    <property type="protein sequence ID" value="AMN30951.1"/>
    <property type="molecule type" value="Genomic_DNA"/>
</dbReference>
<accession>A0A140GQZ2</accession>
<geneLocation type="plasmid" evidence="2 3">
    <name>pJFP838A</name>
</geneLocation>
<sequence length="60" mass="6471">MNLIDRAKYVMCGEQGASNVEIIIWISVVLVIATALFLFKDSIVGFLGKASGQVDGLQVK</sequence>
<keyword evidence="2" id="KW-0614">Plasmid</keyword>
<evidence type="ECO:0000256" key="1">
    <source>
        <dbReference type="SAM" id="Phobius"/>
    </source>
</evidence>
<name>A0A140GQZ2_CLOPF</name>
<gene>
    <name evidence="2" type="ORF">JFP838_pA0035</name>
</gene>
<proteinExistence type="predicted"/>
<evidence type="ECO:0000313" key="3">
    <source>
        <dbReference type="Proteomes" id="UP000070260"/>
    </source>
</evidence>
<feature type="transmembrane region" description="Helical" evidence="1">
    <location>
        <begin position="20"/>
        <end position="39"/>
    </location>
</feature>
<keyword evidence="1" id="KW-1133">Transmembrane helix</keyword>
<dbReference type="RefSeq" id="WP_061429560.1">
    <property type="nucleotide sequence ID" value="NZ_CATNZX010000001.1"/>
</dbReference>
<reference evidence="2 3" key="1">
    <citation type="journal article" date="2016" name="PLoS ONE">
        <title>Plasmid Characterization and Chromosome Analysis of Two netF+ Clostridium perfringens Isolates Associated with Foal and Canine Necrotizing Enteritis.</title>
        <authorList>
            <person name="Mehdizadeh Gohari I."/>
            <person name="Kropinski A.M."/>
            <person name="Weese S.J."/>
            <person name="Parreira V.R."/>
            <person name="Whitehead A.E."/>
            <person name="Boerlin P."/>
            <person name="Prescott J.F."/>
        </authorList>
    </citation>
    <scope>NUCLEOTIDE SEQUENCE [LARGE SCALE GENOMIC DNA]</scope>
    <source>
        <strain evidence="2 3">JP838</strain>
        <plasmid evidence="3">Plasmid pJFP838A</plasmid>
    </source>
</reference>
<dbReference type="AlphaFoldDB" id="A0A140GQZ2"/>
<organism evidence="2 3">
    <name type="scientific">Clostridium perfringens</name>
    <dbReference type="NCBI Taxonomy" id="1502"/>
    <lineage>
        <taxon>Bacteria</taxon>
        <taxon>Bacillati</taxon>
        <taxon>Bacillota</taxon>
        <taxon>Clostridia</taxon>
        <taxon>Eubacteriales</taxon>
        <taxon>Clostridiaceae</taxon>
        <taxon>Clostridium</taxon>
    </lineage>
</organism>
<keyword evidence="1" id="KW-0812">Transmembrane</keyword>
<keyword evidence="1" id="KW-0472">Membrane</keyword>